<feature type="repeat" description="Solcar" evidence="10">
    <location>
        <begin position="7"/>
        <end position="96"/>
    </location>
</feature>
<dbReference type="PROSITE" id="PS50920">
    <property type="entry name" value="SOLCAR"/>
    <property type="match status" value="3"/>
</dbReference>
<accession>A0A8D8UUN5</accession>
<proteinExistence type="inferred from homology"/>
<keyword evidence="9 10" id="KW-0472">Membrane</keyword>
<dbReference type="FunFam" id="1.50.40.10:FF:000006">
    <property type="entry name" value="brain mitochondrial carrier protein 1 isoform X1"/>
    <property type="match status" value="1"/>
</dbReference>
<sequence>MGNSDWRPFIYGGLASITAEFGTFPIDTAKTRLQIQGQQIDQQYAKLRYRGMTDVLLQIARKDGFWALYSGISPAVIRQATYGTIKFGTYYSLKSFIIERTGREDILVNVGCAVAAGMLSSSIANPTDVVKVRMQVVHSNSLVTCCQEIYSQEGIGAFWRGVSATAHRAAVIAAVELPVYDLCKAKLMNLCGDNVANHFISSFIASLGSAIASTPIDVVRTRLMNQKKLKNQNVQCVYYKGIMDCMLQTVKHEGFKALYKGFIPTWVRMGPWNIIFFITYEQLKKHF</sequence>
<dbReference type="GO" id="GO:0005743">
    <property type="term" value="C:mitochondrial inner membrane"/>
    <property type="evidence" value="ECO:0007669"/>
    <property type="project" value="UniProtKB-SubCell"/>
</dbReference>
<reference evidence="12" key="1">
    <citation type="submission" date="2021-05" db="EMBL/GenBank/DDBJ databases">
        <authorList>
            <person name="Alioto T."/>
            <person name="Alioto T."/>
            <person name="Gomez Garrido J."/>
        </authorList>
    </citation>
    <scope>NUCLEOTIDE SEQUENCE</scope>
</reference>
<comment type="similarity">
    <text evidence="2 11">Belongs to the mitochondrial carrier (TC 2.A.29) family.</text>
</comment>
<protein>
    <submittedName>
        <fullName evidence="12">Kidney mitochondrial carrier protein 1</fullName>
    </submittedName>
</protein>
<dbReference type="Gene3D" id="1.50.40.10">
    <property type="entry name" value="Mitochondrial carrier domain"/>
    <property type="match status" value="1"/>
</dbReference>
<dbReference type="InterPro" id="IPR002067">
    <property type="entry name" value="MCP"/>
</dbReference>
<dbReference type="GO" id="GO:0055085">
    <property type="term" value="P:transmembrane transport"/>
    <property type="evidence" value="ECO:0007669"/>
    <property type="project" value="InterPro"/>
</dbReference>
<dbReference type="InterPro" id="IPR023395">
    <property type="entry name" value="MCP_dom_sf"/>
</dbReference>
<dbReference type="InterPro" id="IPR050391">
    <property type="entry name" value="Mito_Metabolite_Transporter"/>
</dbReference>
<dbReference type="InterPro" id="IPR018108">
    <property type="entry name" value="MCP_transmembrane"/>
</dbReference>
<evidence type="ECO:0000256" key="9">
    <source>
        <dbReference type="ARBA" id="ARBA00023136"/>
    </source>
</evidence>
<evidence type="ECO:0000256" key="3">
    <source>
        <dbReference type="ARBA" id="ARBA00022448"/>
    </source>
</evidence>
<dbReference type="Pfam" id="PF00153">
    <property type="entry name" value="Mito_carr"/>
    <property type="match status" value="3"/>
</dbReference>
<keyword evidence="5" id="KW-0677">Repeat</keyword>
<feature type="repeat" description="Solcar" evidence="10">
    <location>
        <begin position="104"/>
        <end position="186"/>
    </location>
</feature>
<evidence type="ECO:0000313" key="12">
    <source>
        <dbReference type="EMBL" id="CAG6712179.1"/>
    </source>
</evidence>
<feature type="repeat" description="Solcar" evidence="10">
    <location>
        <begin position="193"/>
        <end position="286"/>
    </location>
</feature>
<keyword evidence="7" id="KW-1133">Transmembrane helix</keyword>
<dbReference type="EMBL" id="HBUF01349040">
    <property type="protein sequence ID" value="CAG6712177.1"/>
    <property type="molecule type" value="Transcribed_RNA"/>
</dbReference>
<evidence type="ECO:0000256" key="8">
    <source>
        <dbReference type="ARBA" id="ARBA00023128"/>
    </source>
</evidence>
<evidence type="ECO:0000256" key="10">
    <source>
        <dbReference type="PROSITE-ProRule" id="PRU00282"/>
    </source>
</evidence>
<comment type="subcellular location">
    <subcellularLocation>
        <location evidence="1">Mitochondrion inner membrane</location>
        <topology evidence="1">Multi-pass membrane protein</topology>
    </subcellularLocation>
</comment>
<dbReference type="EMBL" id="HBUF01545273">
    <property type="protein sequence ID" value="CAG6756654.1"/>
    <property type="molecule type" value="Transcribed_RNA"/>
</dbReference>
<keyword evidence="6" id="KW-0999">Mitochondrion inner membrane</keyword>
<dbReference type="PRINTS" id="PR00926">
    <property type="entry name" value="MITOCARRIER"/>
</dbReference>
<keyword evidence="4 10" id="KW-0812">Transmembrane</keyword>
<evidence type="ECO:0000256" key="6">
    <source>
        <dbReference type="ARBA" id="ARBA00022792"/>
    </source>
</evidence>
<evidence type="ECO:0000256" key="11">
    <source>
        <dbReference type="RuleBase" id="RU000488"/>
    </source>
</evidence>
<keyword evidence="3 11" id="KW-0813">Transport</keyword>
<evidence type="ECO:0000256" key="1">
    <source>
        <dbReference type="ARBA" id="ARBA00004448"/>
    </source>
</evidence>
<evidence type="ECO:0000256" key="2">
    <source>
        <dbReference type="ARBA" id="ARBA00006375"/>
    </source>
</evidence>
<dbReference type="SUPFAM" id="SSF103506">
    <property type="entry name" value="Mitochondrial carrier"/>
    <property type="match status" value="1"/>
</dbReference>
<name>A0A8D8UUN5_9HEMI</name>
<evidence type="ECO:0000256" key="5">
    <source>
        <dbReference type="ARBA" id="ARBA00022737"/>
    </source>
</evidence>
<dbReference type="EMBL" id="HBUF01349041">
    <property type="protein sequence ID" value="CAG6712179.1"/>
    <property type="molecule type" value="Transcribed_RNA"/>
</dbReference>
<dbReference type="EMBL" id="HBUF01349038">
    <property type="protein sequence ID" value="CAG6712173.1"/>
    <property type="molecule type" value="Transcribed_RNA"/>
</dbReference>
<dbReference type="EMBL" id="HBUF01349037">
    <property type="protein sequence ID" value="CAG6712171.1"/>
    <property type="molecule type" value="Transcribed_RNA"/>
</dbReference>
<organism evidence="12">
    <name type="scientific">Cacopsylla melanoneura</name>
    <dbReference type="NCBI Taxonomy" id="428564"/>
    <lineage>
        <taxon>Eukaryota</taxon>
        <taxon>Metazoa</taxon>
        <taxon>Ecdysozoa</taxon>
        <taxon>Arthropoda</taxon>
        <taxon>Hexapoda</taxon>
        <taxon>Insecta</taxon>
        <taxon>Pterygota</taxon>
        <taxon>Neoptera</taxon>
        <taxon>Paraneoptera</taxon>
        <taxon>Hemiptera</taxon>
        <taxon>Sternorrhyncha</taxon>
        <taxon>Psylloidea</taxon>
        <taxon>Psyllidae</taxon>
        <taxon>Psyllinae</taxon>
        <taxon>Cacopsylla</taxon>
    </lineage>
</organism>
<dbReference type="EMBL" id="HBUF01349039">
    <property type="protein sequence ID" value="CAG6712175.1"/>
    <property type="molecule type" value="Transcribed_RNA"/>
</dbReference>
<evidence type="ECO:0000256" key="4">
    <source>
        <dbReference type="ARBA" id="ARBA00022692"/>
    </source>
</evidence>
<dbReference type="PANTHER" id="PTHR45618">
    <property type="entry name" value="MITOCHONDRIAL DICARBOXYLATE CARRIER-RELATED"/>
    <property type="match status" value="1"/>
</dbReference>
<evidence type="ECO:0000256" key="7">
    <source>
        <dbReference type="ARBA" id="ARBA00022989"/>
    </source>
</evidence>
<dbReference type="EMBL" id="HBUF01140994">
    <property type="protein sequence ID" value="CAG6646297.1"/>
    <property type="molecule type" value="Transcribed_RNA"/>
</dbReference>
<keyword evidence="8" id="KW-0496">Mitochondrion</keyword>
<dbReference type="AlphaFoldDB" id="A0A8D8UUN5"/>